<dbReference type="PANTHER" id="PTHR35610:SF7">
    <property type="entry name" value="3-ISOPROPYLMALATE DEHYDRATASE"/>
    <property type="match status" value="1"/>
</dbReference>
<dbReference type="EMBL" id="CAFBOQ010000005">
    <property type="protein sequence ID" value="CAB4979088.1"/>
    <property type="molecule type" value="Genomic_DNA"/>
</dbReference>
<dbReference type="EMBL" id="CAEZYA010000004">
    <property type="protein sequence ID" value="CAB4697034.1"/>
    <property type="molecule type" value="Genomic_DNA"/>
</dbReference>
<protein>
    <submittedName>
        <fullName evidence="7">Unannotated protein</fullName>
    </submittedName>
</protein>
<dbReference type="EMBL" id="CAFBLC010000005">
    <property type="protein sequence ID" value="CAB4854014.1"/>
    <property type="molecule type" value="Genomic_DNA"/>
</dbReference>
<gene>
    <name evidence="1" type="ORF">UFOPK2627_00245</name>
    <name evidence="2" type="ORF">UFOPK2879_00237</name>
    <name evidence="3" type="ORF">UFOPK3078_00319</name>
    <name evidence="4" type="ORF">UFOPK3288_00227</name>
    <name evidence="5" type="ORF">UFOPK3990_00285</name>
    <name evidence="6" type="ORF">UFOPK4245_00452</name>
    <name evidence="7" type="ORF">UFOPK4337_00161</name>
</gene>
<evidence type="ECO:0000313" key="2">
    <source>
        <dbReference type="EMBL" id="CAB4760969.1"/>
    </source>
</evidence>
<sequence length="300" mass="33256">MAESRKITLRFNPMEIHHIPALRNPIMVVAFSGWNDAGEAATGAIEHLLAAWQNEPNDVVPELIADIESEEFYDFQVNRPHIFIDESQIRNVTWPTTEIFGLVLPSFERDLIIVKGTEPSMRWKSFTRELLDLADDLEVELIITLGSLMADVPHTRPIAVSGTGAHPELAARLGVEISRYEGPTGILGIIGDGCLRRGIDAISLWAAIPHYASSSPSPKATLSLVNALEDFLEITIPPADLPEAAEEWEKDVSEMAKEDSDVAEYVKALEDSKDAADLPDVSGDSIAKEFERYLRRRTKD</sequence>
<dbReference type="EMBL" id="CAFAAU010000006">
    <property type="protein sequence ID" value="CAB4800327.1"/>
    <property type="molecule type" value="Genomic_DNA"/>
</dbReference>
<dbReference type="PANTHER" id="PTHR35610">
    <property type="entry name" value="3-ISOPROPYLMALATE DEHYDRATASE-RELATED"/>
    <property type="match status" value="1"/>
</dbReference>
<evidence type="ECO:0000313" key="3">
    <source>
        <dbReference type="EMBL" id="CAB4800327.1"/>
    </source>
</evidence>
<dbReference type="InterPro" id="IPR008492">
    <property type="entry name" value="Rv2714-like"/>
</dbReference>
<dbReference type="EMBL" id="CAEZZN010000004">
    <property type="protein sequence ID" value="CAB4760969.1"/>
    <property type="molecule type" value="Genomic_DNA"/>
</dbReference>
<proteinExistence type="predicted"/>
<organism evidence="7">
    <name type="scientific">freshwater metagenome</name>
    <dbReference type="NCBI Taxonomy" id="449393"/>
    <lineage>
        <taxon>unclassified sequences</taxon>
        <taxon>metagenomes</taxon>
        <taxon>ecological metagenomes</taxon>
    </lineage>
</organism>
<dbReference type="Gene3D" id="3.40.50.10900">
    <property type="entry name" value="PAC-like subunit"/>
    <property type="match status" value="1"/>
</dbReference>
<evidence type="ECO:0000313" key="7">
    <source>
        <dbReference type="EMBL" id="CAB5052442.1"/>
    </source>
</evidence>
<evidence type="ECO:0000313" key="1">
    <source>
        <dbReference type="EMBL" id="CAB4697034.1"/>
    </source>
</evidence>
<dbReference type="EMBL" id="CAFBQM010000003">
    <property type="protein sequence ID" value="CAB5052442.1"/>
    <property type="molecule type" value="Genomic_DNA"/>
</dbReference>
<evidence type="ECO:0000313" key="6">
    <source>
        <dbReference type="EMBL" id="CAB5046957.1"/>
    </source>
</evidence>
<accession>A0A6J7TH79</accession>
<dbReference type="AlphaFoldDB" id="A0A6J7TH79"/>
<dbReference type="PIRSF" id="PIRSF028754">
    <property type="entry name" value="UCP028754"/>
    <property type="match status" value="1"/>
</dbReference>
<evidence type="ECO:0000313" key="4">
    <source>
        <dbReference type="EMBL" id="CAB4854014.1"/>
    </source>
</evidence>
<name>A0A6J7TH79_9ZZZZ</name>
<dbReference type="InterPro" id="IPR019151">
    <property type="entry name" value="Proteasome_assmbl_chaperone_2"/>
</dbReference>
<dbReference type="SUPFAM" id="SSF159659">
    <property type="entry name" value="Cgl1923-like"/>
    <property type="match status" value="1"/>
</dbReference>
<reference evidence="7" key="1">
    <citation type="submission" date="2020-05" db="EMBL/GenBank/DDBJ databases">
        <authorList>
            <person name="Chiriac C."/>
            <person name="Salcher M."/>
            <person name="Ghai R."/>
            <person name="Kavagutti S V."/>
        </authorList>
    </citation>
    <scope>NUCLEOTIDE SEQUENCE</scope>
</reference>
<dbReference type="InterPro" id="IPR038389">
    <property type="entry name" value="PSMG2_sf"/>
</dbReference>
<dbReference type="Pfam" id="PF09754">
    <property type="entry name" value="PAC2"/>
    <property type="match status" value="1"/>
</dbReference>
<evidence type="ECO:0000313" key="5">
    <source>
        <dbReference type="EMBL" id="CAB4979088.1"/>
    </source>
</evidence>
<dbReference type="EMBL" id="CAFBQD010000006">
    <property type="protein sequence ID" value="CAB5046957.1"/>
    <property type="molecule type" value="Genomic_DNA"/>
</dbReference>